<sequence>MMRLQFTYNHPRNQTGAWFASVLRVSGICFVCFWT</sequence>
<keyword evidence="1" id="KW-0472">Membrane</keyword>
<dbReference type="AlphaFoldDB" id="A0A0A8Y8U0"/>
<reference evidence="2" key="2">
    <citation type="journal article" date="2015" name="Data Brief">
        <title>Shoot transcriptome of the giant reed, Arundo donax.</title>
        <authorList>
            <person name="Barrero R.A."/>
            <person name="Guerrero F.D."/>
            <person name="Moolhuijzen P."/>
            <person name="Goolsby J.A."/>
            <person name="Tidwell J."/>
            <person name="Bellgard S.E."/>
            <person name="Bellgard M.I."/>
        </authorList>
    </citation>
    <scope>NUCLEOTIDE SEQUENCE</scope>
    <source>
        <tissue evidence="2">Shoot tissue taken approximately 20 cm above the soil surface</tissue>
    </source>
</reference>
<accession>A0A0A8Y8U0</accession>
<keyword evidence="1" id="KW-1133">Transmembrane helix</keyword>
<keyword evidence="1" id="KW-0812">Transmembrane</keyword>
<dbReference type="EMBL" id="GBRH01275214">
    <property type="protein sequence ID" value="JAD22681.1"/>
    <property type="molecule type" value="Transcribed_RNA"/>
</dbReference>
<organism evidence="2">
    <name type="scientific">Arundo donax</name>
    <name type="common">Giant reed</name>
    <name type="synonym">Donax arundinaceus</name>
    <dbReference type="NCBI Taxonomy" id="35708"/>
    <lineage>
        <taxon>Eukaryota</taxon>
        <taxon>Viridiplantae</taxon>
        <taxon>Streptophyta</taxon>
        <taxon>Embryophyta</taxon>
        <taxon>Tracheophyta</taxon>
        <taxon>Spermatophyta</taxon>
        <taxon>Magnoliopsida</taxon>
        <taxon>Liliopsida</taxon>
        <taxon>Poales</taxon>
        <taxon>Poaceae</taxon>
        <taxon>PACMAD clade</taxon>
        <taxon>Arundinoideae</taxon>
        <taxon>Arundineae</taxon>
        <taxon>Arundo</taxon>
    </lineage>
</organism>
<reference evidence="2" key="1">
    <citation type="submission" date="2014-09" db="EMBL/GenBank/DDBJ databases">
        <authorList>
            <person name="Magalhaes I.L.F."/>
            <person name="Oliveira U."/>
            <person name="Santos F.R."/>
            <person name="Vidigal T.H.D.A."/>
            <person name="Brescovit A.D."/>
            <person name="Santos A.J."/>
        </authorList>
    </citation>
    <scope>NUCLEOTIDE SEQUENCE</scope>
    <source>
        <tissue evidence="2">Shoot tissue taken approximately 20 cm above the soil surface</tissue>
    </source>
</reference>
<protein>
    <submittedName>
        <fullName evidence="2">Uncharacterized protein</fullName>
    </submittedName>
</protein>
<evidence type="ECO:0000313" key="2">
    <source>
        <dbReference type="EMBL" id="JAD22681.1"/>
    </source>
</evidence>
<name>A0A0A8Y8U0_ARUDO</name>
<proteinExistence type="predicted"/>
<evidence type="ECO:0000256" key="1">
    <source>
        <dbReference type="SAM" id="Phobius"/>
    </source>
</evidence>
<feature type="transmembrane region" description="Helical" evidence="1">
    <location>
        <begin position="16"/>
        <end position="34"/>
    </location>
</feature>